<sequence length="327" mass="36931">MPQISVILPVYNGEKTIRETIESILKQTFSDFELIVINDGSKDSTLEIVSSFQDARIKVFSYPNAGQPASRNRGISRAAGEYISFIDADDLWTPDKLEAQFKALQNNPQAAVAYSWTNMIDESGKFLREGAYLSYEGDVLTELLLSNFLENGSNPLIRAAALREVGNFDDSLSNAHDWDMWLRLAARYHFVAVSSIQILYRVSSTSMSSNVLGMQKSSLRVIERAYAQAPESIQHFKRISLANSHKYLIFKALEGVPNPKKGLAAAWFLWYAVRNDPVLLRRRIFWKVLFNIALVVSLPPQMAKNVLSKMQRFGNLNTLFTSIQTHP</sequence>
<dbReference type="InterPro" id="IPR029044">
    <property type="entry name" value="Nucleotide-diphossugar_trans"/>
</dbReference>
<evidence type="ECO:0000259" key="1">
    <source>
        <dbReference type="Pfam" id="PF10111"/>
    </source>
</evidence>
<dbReference type="SUPFAM" id="SSF53448">
    <property type="entry name" value="Nucleotide-diphospho-sugar transferases"/>
    <property type="match status" value="1"/>
</dbReference>
<reference evidence="2" key="1">
    <citation type="submission" date="2019-10" db="EMBL/GenBank/DDBJ databases">
        <title>Draft genome sequece of Microseira wollei NIES-4236.</title>
        <authorList>
            <person name="Yamaguchi H."/>
            <person name="Suzuki S."/>
            <person name="Kawachi M."/>
        </authorList>
    </citation>
    <scope>NUCLEOTIDE SEQUENCE</scope>
    <source>
        <strain evidence="2">NIES-4236</strain>
    </source>
</reference>
<dbReference type="PANTHER" id="PTHR43685">
    <property type="entry name" value="GLYCOSYLTRANSFERASE"/>
    <property type="match status" value="1"/>
</dbReference>
<keyword evidence="3" id="KW-1185">Reference proteome</keyword>
<dbReference type="Pfam" id="PF10111">
    <property type="entry name" value="Glyco_tranf_2_2"/>
    <property type="match status" value="1"/>
</dbReference>
<dbReference type="InterPro" id="IPR019290">
    <property type="entry name" value="GlycosylTrfase-like_prok"/>
</dbReference>
<dbReference type="AlphaFoldDB" id="A0AAV3XMS9"/>
<dbReference type="Proteomes" id="UP001050975">
    <property type="component" value="Unassembled WGS sequence"/>
</dbReference>
<dbReference type="GO" id="GO:0016740">
    <property type="term" value="F:transferase activity"/>
    <property type="evidence" value="ECO:0007669"/>
    <property type="project" value="UniProtKB-KW"/>
</dbReference>
<comment type="caution">
    <text evidence="2">The sequence shown here is derived from an EMBL/GenBank/DDBJ whole genome shotgun (WGS) entry which is preliminary data.</text>
</comment>
<gene>
    <name evidence="2" type="ORF">MiSe_80270</name>
</gene>
<dbReference type="InterPro" id="IPR050834">
    <property type="entry name" value="Glycosyltransf_2"/>
</dbReference>
<accession>A0AAV3XMS9</accession>
<evidence type="ECO:0000313" key="3">
    <source>
        <dbReference type="Proteomes" id="UP001050975"/>
    </source>
</evidence>
<dbReference type="RefSeq" id="WP_226591782.1">
    <property type="nucleotide sequence ID" value="NZ_BLAY01000206.1"/>
</dbReference>
<evidence type="ECO:0000313" key="2">
    <source>
        <dbReference type="EMBL" id="GET43205.1"/>
    </source>
</evidence>
<organism evidence="2 3">
    <name type="scientific">Microseira wollei NIES-4236</name>
    <dbReference type="NCBI Taxonomy" id="2530354"/>
    <lineage>
        <taxon>Bacteria</taxon>
        <taxon>Bacillati</taxon>
        <taxon>Cyanobacteriota</taxon>
        <taxon>Cyanophyceae</taxon>
        <taxon>Oscillatoriophycideae</taxon>
        <taxon>Aerosakkonematales</taxon>
        <taxon>Aerosakkonemataceae</taxon>
        <taxon>Microseira</taxon>
    </lineage>
</organism>
<dbReference type="PANTHER" id="PTHR43685:SF2">
    <property type="entry name" value="GLYCOSYLTRANSFERASE 2-LIKE DOMAIN-CONTAINING PROTEIN"/>
    <property type="match status" value="1"/>
</dbReference>
<name>A0AAV3XMS9_9CYAN</name>
<protein>
    <submittedName>
        <fullName evidence="2">Glycosyl transferase</fullName>
    </submittedName>
</protein>
<feature type="domain" description="Glycosyltransferase 2-like prokaryotic type" evidence="1">
    <location>
        <begin position="5"/>
        <end position="251"/>
    </location>
</feature>
<dbReference type="Gene3D" id="3.90.550.10">
    <property type="entry name" value="Spore Coat Polysaccharide Biosynthesis Protein SpsA, Chain A"/>
    <property type="match status" value="1"/>
</dbReference>
<dbReference type="EMBL" id="BLAY01000206">
    <property type="protein sequence ID" value="GET43205.1"/>
    <property type="molecule type" value="Genomic_DNA"/>
</dbReference>
<proteinExistence type="predicted"/>
<keyword evidence="2" id="KW-0808">Transferase</keyword>